<reference evidence="1 2" key="1">
    <citation type="submission" date="2017-05" db="EMBL/GenBank/DDBJ databases">
        <title>The genome sequence of Geobacillus thermocatenulatus DSM 730.</title>
        <authorList>
            <person name="Ramaloko W.T."/>
            <person name="Koen N."/>
            <person name="Polliack S."/>
            <person name="Aliyu H."/>
            <person name="Lebre P."/>
            <person name="Mohr T."/>
            <person name="Oswald F."/>
            <person name="Zwick M."/>
            <person name="Neumann A."/>
            <person name="Syldatk C."/>
            <person name="Cowan D."/>
            <person name="De Maayer P."/>
        </authorList>
    </citation>
    <scope>NUCLEOTIDE SEQUENCE [LARGE SCALE GENOMIC DNA]</scope>
    <source>
        <strain evidence="1 2">BGSC 93A1</strain>
    </source>
</reference>
<gene>
    <name evidence="1" type="ORF">B9L19_14440</name>
</gene>
<dbReference type="AlphaFoldDB" id="A0A226Q522"/>
<accession>A0A226Q522</accession>
<organism evidence="1 2">
    <name type="scientific">Geobacillus thermocatenulatus</name>
    <dbReference type="NCBI Taxonomy" id="33938"/>
    <lineage>
        <taxon>Bacteria</taxon>
        <taxon>Bacillati</taxon>
        <taxon>Bacillota</taxon>
        <taxon>Bacilli</taxon>
        <taxon>Bacillales</taxon>
        <taxon>Anoxybacillaceae</taxon>
        <taxon>Geobacillus</taxon>
        <taxon>Geobacillus thermoleovorans group</taxon>
    </lineage>
</organism>
<dbReference type="EMBL" id="NEWK01000002">
    <property type="protein sequence ID" value="OXB86699.1"/>
    <property type="molecule type" value="Genomic_DNA"/>
</dbReference>
<dbReference type="Proteomes" id="UP000198378">
    <property type="component" value="Unassembled WGS sequence"/>
</dbReference>
<sequence length="62" mass="7166">MNALHRRCERPKKEGVSMWLLVGRKKMILQHIDDASVVDEKLAKPLDSCKIGNHRDEAIKWA</sequence>
<evidence type="ECO:0000313" key="2">
    <source>
        <dbReference type="Proteomes" id="UP000198378"/>
    </source>
</evidence>
<dbReference type="KEGG" id="gtm:GT3921_15550"/>
<keyword evidence="2" id="KW-1185">Reference proteome</keyword>
<name>A0A226Q522_9BACL</name>
<proteinExistence type="predicted"/>
<evidence type="ECO:0000313" key="1">
    <source>
        <dbReference type="EMBL" id="OXB86699.1"/>
    </source>
</evidence>
<comment type="caution">
    <text evidence="1">The sequence shown here is derived from an EMBL/GenBank/DDBJ whole genome shotgun (WGS) entry which is preliminary data.</text>
</comment>
<protein>
    <submittedName>
        <fullName evidence="1">Uncharacterized protein</fullName>
    </submittedName>
</protein>